<comment type="caution">
    <text evidence="1">The sequence shown here is derived from an EMBL/GenBank/DDBJ whole genome shotgun (WGS) entry which is preliminary data.</text>
</comment>
<evidence type="ECO:0000313" key="1">
    <source>
        <dbReference type="EMBL" id="GLK48008.1"/>
    </source>
</evidence>
<proteinExistence type="predicted"/>
<evidence type="ECO:0008006" key="3">
    <source>
        <dbReference type="Google" id="ProtNLM"/>
    </source>
</evidence>
<keyword evidence="2" id="KW-1185">Reference proteome</keyword>
<protein>
    <recommendedName>
        <fullName evidence="3">Transposase</fullName>
    </recommendedName>
</protein>
<name>A0ABQ5T6P7_9CAUL</name>
<reference evidence="1" key="2">
    <citation type="submission" date="2023-01" db="EMBL/GenBank/DDBJ databases">
        <authorList>
            <person name="Sun Q."/>
            <person name="Evtushenko L."/>
        </authorList>
    </citation>
    <scope>NUCLEOTIDE SEQUENCE</scope>
    <source>
        <strain evidence="1">VKM B-1499</strain>
    </source>
</reference>
<gene>
    <name evidence="1" type="ORF">GCM10017620_09810</name>
</gene>
<reference evidence="1" key="1">
    <citation type="journal article" date="2014" name="Int. J. Syst. Evol. Microbiol.">
        <title>Complete genome of a new Firmicutes species belonging to the dominant human colonic microbiota ('Ruminococcus bicirculans') reveals two chromosomes and a selective capacity to utilize plant glucans.</title>
        <authorList>
            <consortium name="NISC Comparative Sequencing Program"/>
            <person name="Wegmann U."/>
            <person name="Louis P."/>
            <person name="Goesmann A."/>
            <person name="Henrissat B."/>
            <person name="Duncan S.H."/>
            <person name="Flint H.J."/>
        </authorList>
    </citation>
    <scope>NUCLEOTIDE SEQUENCE</scope>
    <source>
        <strain evidence="1">VKM B-1499</strain>
    </source>
</reference>
<evidence type="ECO:0000313" key="2">
    <source>
        <dbReference type="Proteomes" id="UP001143509"/>
    </source>
</evidence>
<dbReference type="EMBL" id="BSFD01000002">
    <property type="protein sequence ID" value="GLK48008.1"/>
    <property type="molecule type" value="Genomic_DNA"/>
</dbReference>
<accession>A0ABQ5T6P7</accession>
<organism evidence="1 2">
    <name type="scientific">Brevundimonas intermedia</name>
    <dbReference type="NCBI Taxonomy" id="74315"/>
    <lineage>
        <taxon>Bacteria</taxon>
        <taxon>Pseudomonadati</taxon>
        <taxon>Pseudomonadota</taxon>
        <taxon>Alphaproteobacteria</taxon>
        <taxon>Caulobacterales</taxon>
        <taxon>Caulobacteraceae</taxon>
        <taxon>Brevundimonas</taxon>
    </lineage>
</organism>
<dbReference type="Proteomes" id="UP001143509">
    <property type="component" value="Unassembled WGS sequence"/>
</dbReference>
<sequence length="65" mass="7199">MRRDEGPGMEIISGFSDVCDRPSPGNSRLKGFVSKSVTGRLLQRIEWDCEQYDAALGNRVSDASH</sequence>